<feature type="domain" description="Alcohol dehydrogenase iron-type/glycerol dehydrogenase GldA" evidence="7">
    <location>
        <begin position="23"/>
        <end position="162"/>
    </location>
</feature>
<evidence type="ECO:0000256" key="6">
    <source>
        <dbReference type="ARBA" id="ARBA00023004"/>
    </source>
</evidence>
<dbReference type="Pfam" id="PF25137">
    <property type="entry name" value="ADH_Fe_C"/>
    <property type="match status" value="1"/>
</dbReference>
<comment type="similarity">
    <text evidence="2">Belongs to the intradiol ring-cleavage dioxygenase family.</text>
</comment>
<proteinExistence type="inferred from homology"/>
<evidence type="ECO:0000256" key="3">
    <source>
        <dbReference type="ARBA" id="ARBA00022723"/>
    </source>
</evidence>
<dbReference type="InterPro" id="IPR050770">
    <property type="entry name" value="Intradiol_RC_Dioxygenase"/>
</dbReference>
<feature type="domain" description="Intradiol ring-cleavage dioxygenases" evidence="8">
    <location>
        <begin position="462"/>
        <end position="620"/>
    </location>
</feature>
<comment type="caution">
    <text evidence="11">The sequence shown here is derived from an EMBL/GenBank/DDBJ whole genome shotgun (WGS) entry which is preliminary data.</text>
</comment>
<evidence type="ECO:0000256" key="4">
    <source>
        <dbReference type="ARBA" id="ARBA00022964"/>
    </source>
</evidence>
<keyword evidence="12" id="KW-1185">Reference proteome</keyword>
<dbReference type="InterPro" id="IPR007535">
    <property type="entry name" value="Catechol_dOase_N"/>
</dbReference>
<dbReference type="GO" id="GO:0008199">
    <property type="term" value="F:ferric iron binding"/>
    <property type="evidence" value="ECO:0007669"/>
    <property type="project" value="InterPro"/>
</dbReference>
<comment type="cofactor">
    <cofactor evidence="1">
        <name>Fe(3+)</name>
        <dbReference type="ChEBI" id="CHEBI:29034"/>
    </cofactor>
</comment>
<evidence type="ECO:0000256" key="1">
    <source>
        <dbReference type="ARBA" id="ARBA00001965"/>
    </source>
</evidence>
<dbReference type="EMBL" id="SLWS01000014">
    <property type="protein sequence ID" value="TCO49796.1"/>
    <property type="molecule type" value="Genomic_DNA"/>
</dbReference>
<dbReference type="SUPFAM" id="SSF56796">
    <property type="entry name" value="Dehydroquinate synthase-like"/>
    <property type="match status" value="1"/>
</dbReference>
<dbReference type="CDD" id="cd08177">
    <property type="entry name" value="MAR"/>
    <property type="match status" value="1"/>
</dbReference>
<dbReference type="PANTHER" id="PTHR33711">
    <property type="entry name" value="DIOXYGENASE, PUTATIVE (AFU_ORTHOLOGUE AFUA_2G02910)-RELATED"/>
    <property type="match status" value="1"/>
</dbReference>
<dbReference type="InterPro" id="IPR015889">
    <property type="entry name" value="Intradiol_dOase_core"/>
</dbReference>
<feature type="domain" description="Fe-containing alcohol dehydrogenase-like C-terminal" evidence="10">
    <location>
        <begin position="175"/>
        <end position="356"/>
    </location>
</feature>
<dbReference type="Gene3D" id="1.20.1090.10">
    <property type="entry name" value="Dehydroquinate synthase-like - alpha domain"/>
    <property type="match status" value="1"/>
</dbReference>
<organism evidence="11 12">
    <name type="scientific">Actinocrispum wychmicini</name>
    <dbReference type="NCBI Taxonomy" id="1213861"/>
    <lineage>
        <taxon>Bacteria</taxon>
        <taxon>Bacillati</taxon>
        <taxon>Actinomycetota</taxon>
        <taxon>Actinomycetes</taxon>
        <taxon>Pseudonocardiales</taxon>
        <taxon>Pseudonocardiaceae</taxon>
        <taxon>Actinocrispum</taxon>
    </lineage>
</organism>
<dbReference type="GO" id="GO:0018576">
    <property type="term" value="F:catechol 1,2-dioxygenase activity"/>
    <property type="evidence" value="ECO:0007669"/>
    <property type="project" value="InterPro"/>
</dbReference>
<evidence type="ECO:0000259" key="7">
    <source>
        <dbReference type="Pfam" id="PF00465"/>
    </source>
</evidence>
<evidence type="ECO:0000256" key="5">
    <source>
        <dbReference type="ARBA" id="ARBA00023002"/>
    </source>
</evidence>
<gene>
    <name evidence="11" type="ORF">EV192_114166</name>
</gene>
<dbReference type="PANTHER" id="PTHR33711:SF7">
    <property type="entry name" value="INTRADIOL RING-CLEAVAGE DIOXYGENASES DOMAIN-CONTAINING PROTEIN-RELATED"/>
    <property type="match status" value="1"/>
</dbReference>
<accession>A0A4R2IZ59</accession>
<dbReference type="Proteomes" id="UP000295680">
    <property type="component" value="Unassembled WGS sequence"/>
</dbReference>
<evidence type="ECO:0000259" key="8">
    <source>
        <dbReference type="Pfam" id="PF00775"/>
    </source>
</evidence>
<evidence type="ECO:0000313" key="11">
    <source>
        <dbReference type="EMBL" id="TCO49796.1"/>
    </source>
</evidence>
<evidence type="ECO:0000256" key="2">
    <source>
        <dbReference type="ARBA" id="ARBA00007825"/>
    </source>
</evidence>
<name>A0A4R2IZ59_9PSEU</name>
<dbReference type="GO" id="GO:0009712">
    <property type="term" value="P:catechol-containing compound metabolic process"/>
    <property type="evidence" value="ECO:0007669"/>
    <property type="project" value="InterPro"/>
</dbReference>
<dbReference type="Pfam" id="PF04444">
    <property type="entry name" value="Dioxygenase_N"/>
    <property type="match status" value="1"/>
</dbReference>
<dbReference type="Pfam" id="PF00775">
    <property type="entry name" value="Dioxygenase_C"/>
    <property type="match status" value="1"/>
</dbReference>
<reference evidence="11 12" key="1">
    <citation type="submission" date="2019-03" db="EMBL/GenBank/DDBJ databases">
        <title>Genomic Encyclopedia of Type Strains, Phase IV (KMG-IV): sequencing the most valuable type-strain genomes for metagenomic binning, comparative biology and taxonomic classification.</title>
        <authorList>
            <person name="Goeker M."/>
        </authorList>
    </citation>
    <scope>NUCLEOTIDE SEQUENCE [LARGE SCALE GENOMIC DNA]</scope>
    <source>
        <strain evidence="11 12">DSM 45934</strain>
    </source>
</reference>
<dbReference type="SUPFAM" id="SSF49482">
    <property type="entry name" value="Aromatic compound dioxygenase"/>
    <property type="match status" value="1"/>
</dbReference>
<dbReference type="GO" id="GO:0018506">
    <property type="term" value="F:maleylacetate reductase activity"/>
    <property type="evidence" value="ECO:0007669"/>
    <property type="project" value="InterPro"/>
</dbReference>
<evidence type="ECO:0000259" key="9">
    <source>
        <dbReference type="Pfam" id="PF04444"/>
    </source>
</evidence>
<evidence type="ECO:0000259" key="10">
    <source>
        <dbReference type="Pfam" id="PF25137"/>
    </source>
</evidence>
<feature type="domain" description="Catechol dioxygenase N-terminal" evidence="9">
    <location>
        <begin position="383"/>
        <end position="452"/>
    </location>
</feature>
<keyword evidence="5" id="KW-0560">Oxidoreductase</keyword>
<evidence type="ECO:0000313" key="12">
    <source>
        <dbReference type="Proteomes" id="UP000295680"/>
    </source>
</evidence>
<keyword evidence="6" id="KW-0408">Iron</keyword>
<keyword evidence="4" id="KW-0223">Dioxygenase</keyword>
<dbReference type="InterPro" id="IPR000627">
    <property type="entry name" value="Intradiol_dOase_C"/>
</dbReference>
<dbReference type="Pfam" id="PF00465">
    <property type="entry name" value="Fe-ADH"/>
    <property type="match status" value="1"/>
</dbReference>
<dbReference type="InterPro" id="IPR001670">
    <property type="entry name" value="ADH_Fe/GldA"/>
</dbReference>
<dbReference type="Gene3D" id="2.60.130.10">
    <property type="entry name" value="Aromatic compound dioxygenase"/>
    <property type="match status" value="1"/>
</dbReference>
<protein>
    <submittedName>
        <fullName evidence="11">Alcohol dehydrogenase class IV</fullName>
    </submittedName>
</protein>
<dbReference type="Gene3D" id="3.40.50.1970">
    <property type="match status" value="1"/>
</dbReference>
<dbReference type="InterPro" id="IPR056798">
    <property type="entry name" value="ADH_Fe_C"/>
</dbReference>
<dbReference type="AlphaFoldDB" id="A0A4R2IZ59"/>
<keyword evidence="3" id="KW-0479">Metal-binding</keyword>
<dbReference type="InterPro" id="IPR034786">
    <property type="entry name" value="MAR"/>
</dbReference>
<sequence>MQADQEPRSDTRWMTSFSYTAGPARVVFAPGAVRHLDLDVRRLGATRVLLLSGGRHAEAVEQALGPLLVARFEGAVMHTPVEVTEQAMAELRDSAADCVVALGGGSVINLGKALALRTDVPQIAVPTTYAGSEATPVLGETADGRKTTQRSPAILPEVVVYDVYLTLTLPVAMSVTSGVNALAHAVEALYSADANPITDQLALEAIRRLARGLPQIVSDPSDVSARSDVLQAAWLAGTCLGTVGMGLHHKLCHTLGGSFGMPHAETHTVVLPHVMAYNAAAAPDVMRRIAEALGVDDAPGGVHDLIVRLGGPTSLRELGMAFDDLPRAAELATAQPYPNPREVTADGVLRVLEEAWTGERPQGGSAVPKLTAQVVASFDDAPPRLRVLLQDLVRTLHSYAVRTDLTESEWLSAITFLTRTGQISSDTRQEFILLSDTLGVSSVVDLLTNSRSPDTTPSAVLGPFYVDGPPARPHGVDIAEGLPGVPLWVDVRIVDTHGTPVSDATVDVWQANEDGFYDVQLPDLDGPVLRARFRTDADGRLTFWTILPAAYPIPDDGPVGAMLTATGRHQFRAPHVHFMIAKPGFRTLVTQLFVQGGEYLDSDTVFGVKDGLIVDFVEQQGPTPDGRAVDSWRKVDFVFRVSQGV</sequence>